<comment type="caution">
    <text evidence="2">The sequence shown here is derived from an EMBL/GenBank/DDBJ whole genome shotgun (WGS) entry which is preliminary data.</text>
</comment>
<evidence type="ECO:0000256" key="1">
    <source>
        <dbReference type="SAM" id="Phobius"/>
    </source>
</evidence>
<evidence type="ECO:0000313" key="3">
    <source>
        <dbReference type="Proteomes" id="UP001597497"/>
    </source>
</evidence>
<evidence type="ECO:0000313" key="2">
    <source>
        <dbReference type="EMBL" id="MFD2669989.1"/>
    </source>
</evidence>
<organism evidence="2 3">
    <name type="scientific">Marinicrinis sediminis</name>
    <dbReference type="NCBI Taxonomy" id="1652465"/>
    <lineage>
        <taxon>Bacteria</taxon>
        <taxon>Bacillati</taxon>
        <taxon>Bacillota</taxon>
        <taxon>Bacilli</taxon>
        <taxon>Bacillales</taxon>
        <taxon>Paenibacillaceae</taxon>
    </lineage>
</organism>
<proteinExistence type="predicted"/>
<keyword evidence="1" id="KW-0812">Transmembrane</keyword>
<keyword evidence="1" id="KW-1133">Transmembrane helix</keyword>
<dbReference type="EMBL" id="JBHUMM010000001">
    <property type="protein sequence ID" value="MFD2669989.1"/>
    <property type="molecule type" value="Genomic_DNA"/>
</dbReference>
<protein>
    <submittedName>
        <fullName evidence="2">Uncharacterized protein</fullName>
    </submittedName>
</protein>
<keyword evidence="3" id="KW-1185">Reference proteome</keyword>
<keyword evidence="1" id="KW-0472">Membrane</keyword>
<gene>
    <name evidence="2" type="ORF">ACFSUC_00030</name>
</gene>
<accession>A0ABW5R6F8</accession>
<sequence>MSRRMSISSRQEAEMFLGQPIYALDQKGNVYVGVIAGVEEDAVRISGAKYVEVKEQAQVQGMLGSLFSGMLGAGGAGGAATGGGSPLPNLFNGLGNGKRGMFRLGFGALQMLMPLVGRFFL</sequence>
<feature type="transmembrane region" description="Helical" evidence="1">
    <location>
        <begin position="101"/>
        <end position="120"/>
    </location>
</feature>
<dbReference type="Proteomes" id="UP001597497">
    <property type="component" value="Unassembled WGS sequence"/>
</dbReference>
<reference evidence="3" key="1">
    <citation type="journal article" date="2019" name="Int. J. Syst. Evol. Microbiol.">
        <title>The Global Catalogue of Microorganisms (GCM) 10K type strain sequencing project: providing services to taxonomists for standard genome sequencing and annotation.</title>
        <authorList>
            <consortium name="The Broad Institute Genomics Platform"/>
            <consortium name="The Broad Institute Genome Sequencing Center for Infectious Disease"/>
            <person name="Wu L."/>
            <person name="Ma J."/>
        </authorList>
    </citation>
    <scope>NUCLEOTIDE SEQUENCE [LARGE SCALE GENOMIC DNA]</scope>
    <source>
        <strain evidence="3">KCTC 33676</strain>
    </source>
</reference>
<dbReference type="RefSeq" id="WP_379927340.1">
    <property type="nucleotide sequence ID" value="NZ_JBHUMM010000001.1"/>
</dbReference>
<name>A0ABW5R6F8_9BACL</name>